<dbReference type="InterPro" id="IPR001670">
    <property type="entry name" value="ADH_Fe/GldA"/>
</dbReference>
<dbReference type="PANTHER" id="PTHR11496">
    <property type="entry name" value="ALCOHOL DEHYDROGENASE"/>
    <property type="match status" value="1"/>
</dbReference>
<comment type="caution">
    <text evidence="5">The sequence shown here is derived from an EMBL/GenBank/DDBJ whole genome shotgun (WGS) entry which is preliminary data.</text>
</comment>
<dbReference type="Gene3D" id="3.40.50.1970">
    <property type="match status" value="1"/>
</dbReference>
<accession>A0A3E0AX65</accession>
<comment type="similarity">
    <text evidence="1">Belongs to the iron-containing alcohol dehydrogenase family.</text>
</comment>
<dbReference type="Gene3D" id="1.20.1090.10">
    <property type="entry name" value="Dehydroquinate synthase-like - alpha domain"/>
    <property type="match status" value="1"/>
</dbReference>
<dbReference type="OrthoDB" id="9815791at2"/>
<evidence type="ECO:0000313" key="5">
    <source>
        <dbReference type="EMBL" id="REG24297.1"/>
    </source>
</evidence>
<evidence type="ECO:0000256" key="1">
    <source>
        <dbReference type="ARBA" id="ARBA00007358"/>
    </source>
</evidence>
<dbReference type="Proteomes" id="UP000257076">
    <property type="component" value="Unassembled WGS sequence"/>
</dbReference>
<dbReference type="InterPro" id="IPR039697">
    <property type="entry name" value="Alcohol_dehydrogenase_Fe"/>
</dbReference>
<sequence>MKLISPKFIYHGMESTQEIENILDDLGAEKVYLLCDPILEEINAIDKVTAILDSKRIEYVTSTNVMAEPSVEKGNEIVSEVREAGPDVIIGLGGGSTIDLAKAASLVAPQEGGIADYLNLTGGMKLENKKIPNILMPSTSGTGAEVTDIAVFSTGDSKDAITDPLMIADYAIADPFYTYSLPSKVAAASGVDALTHAIESFTSVEATPLTDTLAAGAIEKIYRNIREAVWDKTNYAAKDELSLGSLMAGLSFYNAGCAGVHALAYPLGGNFKIPHGESNAVLLPYVYDEIIKACSNKLSKLAPIFEIDTQGKNNMEISRDITDKLFDLVKEVGLPESLQHYNIKEKDIKLLTENALKQTRLLARSPLELRETEIEKIYKNALEGREK</sequence>
<organism evidence="5 6">
    <name type="scientific">Jeotgalicoccus halotolerans</name>
    <dbReference type="NCBI Taxonomy" id="157227"/>
    <lineage>
        <taxon>Bacteria</taxon>
        <taxon>Bacillati</taxon>
        <taxon>Bacillota</taxon>
        <taxon>Bacilli</taxon>
        <taxon>Bacillales</taxon>
        <taxon>Staphylococcaceae</taxon>
        <taxon>Jeotgalicoccus</taxon>
    </lineage>
</organism>
<evidence type="ECO:0000313" key="6">
    <source>
        <dbReference type="Proteomes" id="UP000257076"/>
    </source>
</evidence>
<protein>
    <submittedName>
        <fullName evidence="5">Alcohol dehydrogenase class IV</fullName>
    </submittedName>
</protein>
<evidence type="ECO:0000256" key="2">
    <source>
        <dbReference type="ARBA" id="ARBA00023002"/>
    </source>
</evidence>
<keyword evidence="2" id="KW-0560">Oxidoreductase</keyword>
<dbReference type="RefSeq" id="WP_115885194.1">
    <property type="nucleotide sequence ID" value="NZ_CBCSHX010000003.1"/>
</dbReference>
<dbReference type="PANTHER" id="PTHR11496:SF83">
    <property type="entry name" value="HYDROXYACID-OXOACID TRANSHYDROGENASE, MITOCHONDRIAL"/>
    <property type="match status" value="1"/>
</dbReference>
<dbReference type="FunFam" id="3.40.50.1970:FF:000003">
    <property type="entry name" value="Alcohol dehydrogenase, iron-containing"/>
    <property type="match status" value="1"/>
</dbReference>
<dbReference type="GO" id="GO:0046872">
    <property type="term" value="F:metal ion binding"/>
    <property type="evidence" value="ECO:0007669"/>
    <property type="project" value="InterPro"/>
</dbReference>
<dbReference type="SUPFAM" id="SSF56796">
    <property type="entry name" value="Dehydroquinate synthase-like"/>
    <property type="match status" value="1"/>
</dbReference>
<evidence type="ECO:0000259" key="4">
    <source>
        <dbReference type="Pfam" id="PF25137"/>
    </source>
</evidence>
<dbReference type="InterPro" id="IPR056798">
    <property type="entry name" value="ADH_Fe_C"/>
</dbReference>
<gene>
    <name evidence="5" type="ORF">DFR63_1390</name>
</gene>
<dbReference type="InterPro" id="IPR018211">
    <property type="entry name" value="ADH_Fe_CS"/>
</dbReference>
<dbReference type="Pfam" id="PF25137">
    <property type="entry name" value="ADH_Fe_C"/>
    <property type="match status" value="1"/>
</dbReference>
<name>A0A3E0AX65_9STAP</name>
<dbReference type="AlphaFoldDB" id="A0A3E0AX65"/>
<reference evidence="5 6" key="1">
    <citation type="submission" date="2018-08" db="EMBL/GenBank/DDBJ databases">
        <title>Genomic Encyclopedia of Type Strains, Phase IV (KMG-IV): sequencing the most valuable type-strain genomes for metagenomic binning, comparative biology and taxonomic classification.</title>
        <authorList>
            <person name="Goeker M."/>
        </authorList>
    </citation>
    <scope>NUCLEOTIDE SEQUENCE [LARGE SCALE GENOMIC DNA]</scope>
    <source>
        <strain evidence="5 6">DSM 17274</strain>
    </source>
</reference>
<feature type="domain" description="Fe-containing alcohol dehydrogenase-like C-terminal" evidence="4">
    <location>
        <begin position="187"/>
        <end position="381"/>
    </location>
</feature>
<evidence type="ECO:0000259" key="3">
    <source>
        <dbReference type="Pfam" id="PF00465"/>
    </source>
</evidence>
<proteinExistence type="inferred from homology"/>
<dbReference type="EMBL" id="QUMW01000011">
    <property type="protein sequence ID" value="REG24297.1"/>
    <property type="molecule type" value="Genomic_DNA"/>
</dbReference>
<dbReference type="PROSITE" id="PS00913">
    <property type="entry name" value="ADH_IRON_1"/>
    <property type="match status" value="1"/>
</dbReference>
<dbReference type="CDD" id="cd08551">
    <property type="entry name" value="Fe-ADH"/>
    <property type="match status" value="1"/>
</dbReference>
<feature type="domain" description="Alcohol dehydrogenase iron-type/glycerol dehydrogenase GldA" evidence="3">
    <location>
        <begin position="6"/>
        <end position="175"/>
    </location>
</feature>
<dbReference type="Pfam" id="PF00465">
    <property type="entry name" value="Fe-ADH"/>
    <property type="match status" value="1"/>
</dbReference>
<dbReference type="GO" id="GO:0004022">
    <property type="term" value="F:alcohol dehydrogenase (NAD+) activity"/>
    <property type="evidence" value="ECO:0007669"/>
    <property type="project" value="UniProtKB-ARBA"/>
</dbReference>
<keyword evidence="6" id="KW-1185">Reference proteome</keyword>
<dbReference type="FunFam" id="1.20.1090.10:FF:000001">
    <property type="entry name" value="Aldehyde-alcohol dehydrogenase"/>
    <property type="match status" value="1"/>
</dbReference>